<dbReference type="SUPFAM" id="SSF63418">
    <property type="entry name" value="MurE/MurF N-terminal domain"/>
    <property type="match status" value="1"/>
</dbReference>
<evidence type="ECO:0000256" key="1">
    <source>
        <dbReference type="ARBA" id="ARBA00022490"/>
    </source>
</evidence>
<evidence type="ECO:0000256" key="4">
    <source>
        <dbReference type="ARBA" id="ARBA00022741"/>
    </source>
</evidence>
<dbReference type="SUPFAM" id="SSF53244">
    <property type="entry name" value="MurD-like peptide ligases, peptide-binding domain"/>
    <property type="match status" value="1"/>
</dbReference>
<evidence type="ECO:0000313" key="16">
    <source>
        <dbReference type="Proteomes" id="UP000020218"/>
    </source>
</evidence>
<dbReference type="EC" id="6.3.2.10" evidence="10 11"/>
<evidence type="ECO:0000256" key="6">
    <source>
        <dbReference type="ARBA" id="ARBA00022960"/>
    </source>
</evidence>
<dbReference type="PANTHER" id="PTHR43024:SF1">
    <property type="entry name" value="UDP-N-ACETYLMURAMOYL-TRIPEPTIDE--D-ALANYL-D-ALANINE LIGASE"/>
    <property type="match status" value="1"/>
</dbReference>
<dbReference type="Pfam" id="PF01225">
    <property type="entry name" value="Mur_ligase"/>
    <property type="match status" value="1"/>
</dbReference>
<evidence type="ECO:0000256" key="5">
    <source>
        <dbReference type="ARBA" id="ARBA00022840"/>
    </source>
</evidence>
<dbReference type="InterPro" id="IPR004101">
    <property type="entry name" value="Mur_ligase_C"/>
</dbReference>
<comment type="subcellular location">
    <subcellularLocation>
        <location evidence="10 11">Cytoplasm</location>
    </subcellularLocation>
</comment>
<dbReference type="Pfam" id="PF02875">
    <property type="entry name" value="Mur_ligase_C"/>
    <property type="match status" value="1"/>
</dbReference>
<dbReference type="PATRIC" id="fig|1454001.3.peg.1702"/>
<evidence type="ECO:0000259" key="13">
    <source>
        <dbReference type="Pfam" id="PF02875"/>
    </source>
</evidence>
<dbReference type="GO" id="GO:0047480">
    <property type="term" value="F:UDP-N-acetylmuramoyl-tripeptide-D-alanyl-D-alanine ligase activity"/>
    <property type="evidence" value="ECO:0007669"/>
    <property type="project" value="UniProtKB-UniRule"/>
</dbReference>
<dbReference type="EMBL" id="JFAX01000008">
    <property type="protein sequence ID" value="EXI67734.1"/>
    <property type="molecule type" value="Genomic_DNA"/>
</dbReference>
<evidence type="ECO:0000256" key="7">
    <source>
        <dbReference type="ARBA" id="ARBA00022984"/>
    </source>
</evidence>
<proteinExistence type="inferred from homology"/>
<dbReference type="Gene3D" id="3.90.190.20">
    <property type="entry name" value="Mur ligase, C-terminal domain"/>
    <property type="match status" value="1"/>
</dbReference>
<dbReference type="UniPathway" id="UPA00219"/>
<dbReference type="GO" id="GO:0005737">
    <property type="term" value="C:cytoplasm"/>
    <property type="evidence" value="ECO:0007669"/>
    <property type="project" value="UniProtKB-SubCell"/>
</dbReference>
<accession>A0A011PN34</accession>
<keyword evidence="9 10" id="KW-0961">Cell wall biogenesis/degradation</keyword>
<dbReference type="GO" id="GO:0009252">
    <property type="term" value="P:peptidoglycan biosynthetic process"/>
    <property type="evidence" value="ECO:0007669"/>
    <property type="project" value="UniProtKB-UniRule"/>
</dbReference>
<comment type="caution">
    <text evidence="15">The sequence shown here is derived from an EMBL/GenBank/DDBJ whole genome shotgun (WGS) entry which is preliminary data.</text>
</comment>
<keyword evidence="8 10" id="KW-0131">Cell cycle</keyword>
<keyword evidence="2 10" id="KW-0436">Ligase</keyword>
<evidence type="ECO:0000256" key="11">
    <source>
        <dbReference type="RuleBase" id="RU004136"/>
    </source>
</evidence>
<dbReference type="InterPro" id="IPR000713">
    <property type="entry name" value="Mur_ligase_N"/>
</dbReference>
<comment type="function">
    <text evidence="10 11">Involved in cell wall formation. Catalyzes the final step in the synthesis of UDP-N-acetylmuramoyl-pentapeptide, the precursor of murein.</text>
</comment>
<dbReference type="InterPro" id="IPR036615">
    <property type="entry name" value="Mur_ligase_C_dom_sf"/>
</dbReference>
<dbReference type="Gene3D" id="3.40.1190.10">
    <property type="entry name" value="Mur-like, catalytic domain"/>
    <property type="match status" value="1"/>
</dbReference>
<comment type="catalytic activity">
    <reaction evidence="10 11">
        <text>D-alanyl-D-alanine + UDP-N-acetyl-alpha-D-muramoyl-L-alanyl-gamma-D-glutamyl-meso-2,6-diaminopimelate + ATP = UDP-N-acetyl-alpha-D-muramoyl-L-alanyl-gamma-D-glutamyl-meso-2,6-diaminopimeloyl-D-alanyl-D-alanine + ADP + phosphate + H(+)</text>
        <dbReference type="Rhea" id="RHEA:28374"/>
        <dbReference type="ChEBI" id="CHEBI:15378"/>
        <dbReference type="ChEBI" id="CHEBI:30616"/>
        <dbReference type="ChEBI" id="CHEBI:43474"/>
        <dbReference type="ChEBI" id="CHEBI:57822"/>
        <dbReference type="ChEBI" id="CHEBI:61386"/>
        <dbReference type="ChEBI" id="CHEBI:83905"/>
        <dbReference type="ChEBI" id="CHEBI:456216"/>
        <dbReference type="EC" id="6.3.2.10"/>
    </reaction>
</comment>
<dbReference type="GO" id="GO:0051301">
    <property type="term" value="P:cell division"/>
    <property type="evidence" value="ECO:0007669"/>
    <property type="project" value="UniProtKB-KW"/>
</dbReference>
<dbReference type="GO" id="GO:0071555">
    <property type="term" value="P:cell wall organization"/>
    <property type="evidence" value="ECO:0007669"/>
    <property type="project" value="UniProtKB-KW"/>
</dbReference>
<evidence type="ECO:0000259" key="14">
    <source>
        <dbReference type="Pfam" id="PF08245"/>
    </source>
</evidence>
<dbReference type="GO" id="GO:0008766">
    <property type="term" value="F:UDP-N-acetylmuramoylalanyl-D-glutamyl-2,6-diaminopimelate-D-alanyl-D-alanine ligase activity"/>
    <property type="evidence" value="ECO:0007669"/>
    <property type="project" value="RHEA"/>
</dbReference>
<keyword evidence="16" id="KW-1185">Reference proteome</keyword>
<reference evidence="15" key="1">
    <citation type="submission" date="2014-02" db="EMBL/GenBank/DDBJ databases">
        <title>Expanding our view of genomic diversity in Candidatus Accumulibacter clades.</title>
        <authorList>
            <person name="Skennerton C.T."/>
            <person name="Barr J.J."/>
            <person name="Slater F.R."/>
            <person name="Bond P.L."/>
            <person name="Tyson G.W."/>
        </authorList>
    </citation>
    <scope>NUCLEOTIDE SEQUENCE [LARGE SCALE GENOMIC DNA]</scope>
</reference>
<evidence type="ECO:0000256" key="2">
    <source>
        <dbReference type="ARBA" id="ARBA00022598"/>
    </source>
</evidence>
<feature type="domain" description="Mur ligase central" evidence="14">
    <location>
        <begin position="111"/>
        <end position="299"/>
    </location>
</feature>
<evidence type="ECO:0000256" key="10">
    <source>
        <dbReference type="HAMAP-Rule" id="MF_02019"/>
    </source>
</evidence>
<dbReference type="GO" id="GO:0008360">
    <property type="term" value="P:regulation of cell shape"/>
    <property type="evidence" value="ECO:0007669"/>
    <property type="project" value="UniProtKB-KW"/>
</dbReference>
<evidence type="ECO:0000256" key="8">
    <source>
        <dbReference type="ARBA" id="ARBA00023306"/>
    </source>
</evidence>
<dbReference type="SUPFAM" id="SSF53623">
    <property type="entry name" value="MurD-like peptide ligases, catalytic domain"/>
    <property type="match status" value="1"/>
</dbReference>
<dbReference type="AlphaFoldDB" id="A0A011PN34"/>
<dbReference type="PANTHER" id="PTHR43024">
    <property type="entry name" value="UDP-N-ACETYLMURAMOYL-TRIPEPTIDE--D-ALANYL-D-ALANINE LIGASE"/>
    <property type="match status" value="1"/>
</dbReference>
<keyword evidence="6 10" id="KW-0133">Cell shape</keyword>
<dbReference type="Gene3D" id="3.40.1390.10">
    <property type="entry name" value="MurE/MurF, N-terminal domain"/>
    <property type="match status" value="1"/>
</dbReference>
<evidence type="ECO:0000256" key="9">
    <source>
        <dbReference type="ARBA" id="ARBA00023316"/>
    </source>
</evidence>
<sequence>MSDMMDLLAAARATAGALVGDNRSFSGVSTDSRTIAAGELFIALRGDHFDGHHYLAAARERGAAAAVVAADAAEQLRSSGLPLVVVAETRLSLGALAADWRSRFALPLIAVTGSNGKTTTKEMIASILRAAYGDAVLFSQGNYNNDIGLPLTLLRLHAGHRAAIVEMGMNHPGEIAYLAGIARPGIAVVTNAQRAHLAGMGSVEAIAREKGTIYSGLDENGVAVFCADDPWADLWRQQSQGLLRMTFGFERAADVSGRVVLHGLENRLLLACGSEETEVMLSLPGRHNARNALAAAAAALAAGIPLATVQAGLNRFRGLKGRLQLRQAMRGAQLLDDTYNANPDSVRAGIDVLAATVGRKILVLGDMGEIGEMSGQFHDEIGGYAKSQGIDRLLALGEASALAAHNFGSGGEHFIHLAELVEALLGELGPDATVLVKGSRFMRMERVVEAICTPAGEGV</sequence>
<dbReference type="Pfam" id="PF08245">
    <property type="entry name" value="Mur_ligase_M"/>
    <property type="match status" value="1"/>
</dbReference>
<feature type="binding site" evidence="10">
    <location>
        <begin position="113"/>
        <end position="119"/>
    </location>
    <ligand>
        <name>ATP</name>
        <dbReference type="ChEBI" id="CHEBI:30616"/>
    </ligand>
</feature>
<gene>
    <name evidence="10 15" type="primary">murF</name>
    <name evidence="15" type="ORF">AW08_01675</name>
</gene>
<evidence type="ECO:0000259" key="12">
    <source>
        <dbReference type="Pfam" id="PF01225"/>
    </source>
</evidence>
<organism evidence="15 16">
    <name type="scientific">Candidatus Accumulibacter adjunctus</name>
    <dbReference type="NCBI Taxonomy" id="1454001"/>
    <lineage>
        <taxon>Bacteria</taxon>
        <taxon>Pseudomonadati</taxon>
        <taxon>Pseudomonadota</taxon>
        <taxon>Betaproteobacteria</taxon>
        <taxon>Candidatus Accumulibacter</taxon>
    </lineage>
</organism>
<dbReference type="GO" id="GO:0005524">
    <property type="term" value="F:ATP binding"/>
    <property type="evidence" value="ECO:0007669"/>
    <property type="project" value="UniProtKB-UniRule"/>
</dbReference>
<dbReference type="InterPro" id="IPR005863">
    <property type="entry name" value="UDP-N-AcMur_synth"/>
</dbReference>
<evidence type="ECO:0000313" key="15">
    <source>
        <dbReference type="EMBL" id="EXI67734.1"/>
    </source>
</evidence>
<protein>
    <recommendedName>
        <fullName evidence="10 11">UDP-N-acetylmuramoyl-tripeptide--D-alanyl-D-alanine ligase</fullName>
        <ecNumber evidence="10 11">6.3.2.10</ecNumber>
    </recommendedName>
    <alternativeName>
        <fullName evidence="10">D-alanyl-D-alanine-adding enzyme</fullName>
    </alternativeName>
</protein>
<comment type="similarity">
    <text evidence="10">Belongs to the MurCDEF family. MurF subfamily.</text>
</comment>
<dbReference type="InterPro" id="IPR035911">
    <property type="entry name" value="MurE/MurF_N"/>
</dbReference>
<keyword evidence="3 10" id="KW-0132">Cell division</keyword>
<dbReference type="HAMAP" id="MF_02019">
    <property type="entry name" value="MurF"/>
    <property type="match status" value="1"/>
</dbReference>
<dbReference type="STRING" id="1454001.AW08_01675"/>
<keyword evidence="5 10" id="KW-0067">ATP-binding</keyword>
<name>A0A011PN34_9PROT</name>
<dbReference type="InterPro" id="IPR013221">
    <property type="entry name" value="Mur_ligase_cen"/>
</dbReference>
<keyword evidence="7 10" id="KW-0573">Peptidoglycan synthesis</keyword>
<dbReference type="Proteomes" id="UP000020218">
    <property type="component" value="Unassembled WGS sequence"/>
</dbReference>
<dbReference type="NCBIfam" id="TIGR01143">
    <property type="entry name" value="murF"/>
    <property type="match status" value="1"/>
</dbReference>
<dbReference type="InterPro" id="IPR051046">
    <property type="entry name" value="MurCDEF_CellWall_CoF430Synth"/>
</dbReference>
<keyword evidence="1 10" id="KW-0963">Cytoplasm</keyword>
<comment type="pathway">
    <text evidence="10 11">Cell wall biogenesis; peptidoglycan biosynthesis.</text>
</comment>
<keyword evidence="4 10" id="KW-0547">Nucleotide-binding</keyword>
<feature type="domain" description="Mur ligase C-terminal" evidence="13">
    <location>
        <begin position="321"/>
        <end position="440"/>
    </location>
</feature>
<dbReference type="InterPro" id="IPR036565">
    <property type="entry name" value="Mur-like_cat_sf"/>
</dbReference>
<feature type="domain" description="Mur ligase N-terminal catalytic" evidence="12">
    <location>
        <begin position="25"/>
        <end position="99"/>
    </location>
</feature>
<evidence type="ECO:0000256" key="3">
    <source>
        <dbReference type="ARBA" id="ARBA00022618"/>
    </source>
</evidence>